<dbReference type="Proteomes" id="UP001151582">
    <property type="component" value="Unassembled WGS sequence"/>
</dbReference>
<feature type="non-terminal residue" evidence="1">
    <location>
        <position position="145"/>
    </location>
</feature>
<reference evidence="1" key="1">
    <citation type="submission" date="2022-07" db="EMBL/GenBank/DDBJ databases">
        <title>Phylogenomic reconstructions and comparative analyses of Kickxellomycotina fungi.</title>
        <authorList>
            <person name="Reynolds N.K."/>
            <person name="Stajich J.E."/>
            <person name="Barry K."/>
            <person name="Grigoriev I.V."/>
            <person name="Crous P."/>
            <person name="Smith M.E."/>
        </authorList>
    </citation>
    <scope>NUCLEOTIDE SEQUENCE</scope>
    <source>
        <strain evidence="1">RSA 567</strain>
    </source>
</reference>
<gene>
    <name evidence="1" type="ORF">H4R34_005833</name>
</gene>
<dbReference type="AlphaFoldDB" id="A0A9W8AW64"/>
<accession>A0A9W8AW64</accession>
<evidence type="ECO:0000313" key="1">
    <source>
        <dbReference type="EMBL" id="KAJ1971153.1"/>
    </source>
</evidence>
<keyword evidence="2" id="KW-1185">Reference proteome</keyword>
<organism evidence="1 2">
    <name type="scientific">Dimargaris verticillata</name>
    <dbReference type="NCBI Taxonomy" id="2761393"/>
    <lineage>
        <taxon>Eukaryota</taxon>
        <taxon>Fungi</taxon>
        <taxon>Fungi incertae sedis</taxon>
        <taxon>Zoopagomycota</taxon>
        <taxon>Kickxellomycotina</taxon>
        <taxon>Dimargaritomycetes</taxon>
        <taxon>Dimargaritales</taxon>
        <taxon>Dimargaritaceae</taxon>
        <taxon>Dimargaris</taxon>
    </lineage>
</organism>
<comment type="caution">
    <text evidence="1">The sequence shown here is derived from an EMBL/GenBank/DDBJ whole genome shotgun (WGS) entry which is preliminary data.</text>
</comment>
<name>A0A9W8AW64_9FUNG</name>
<sequence length="145" mass="15818">MTTDNDSRSTAAWTAVASVLPDAVPLPLWQPAKAAKSGYHSIEVSVNDVRIRQALPVLDLTAVMASWGIVASRHLQTSNVVFGLLEAGDNSKLATVWPQLLNVQPEQPVQDYCASVKRNRNDALGVSEVLQLLEWPSDKQLMNTL</sequence>
<dbReference type="Gene3D" id="3.30.559.30">
    <property type="entry name" value="Nonribosomal peptide synthetase, condensation domain"/>
    <property type="match status" value="1"/>
</dbReference>
<proteinExistence type="predicted"/>
<dbReference type="SUPFAM" id="SSF52777">
    <property type="entry name" value="CoA-dependent acyltransferases"/>
    <property type="match status" value="1"/>
</dbReference>
<dbReference type="EMBL" id="JANBQB010001487">
    <property type="protein sequence ID" value="KAJ1971153.1"/>
    <property type="molecule type" value="Genomic_DNA"/>
</dbReference>
<protein>
    <submittedName>
        <fullName evidence="1">Uncharacterized protein</fullName>
    </submittedName>
</protein>
<evidence type="ECO:0000313" key="2">
    <source>
        <dbReference type="Proteomes" id="UP001151582"/>
    </source>
</evidence>